<dbReference type="PANTHER" id="PTHR43358:SF4">
    <property type="entry name" value="ALPHA_BETA HYDROLASE FOLD-1 DOMAIN-CONTAINING PROTEIN"/>
    <property type="match status" value="1"/>
</dbReference>
<dbReference type="InterPro" id="IPR026960">
    <property type="entry name" value="RVT-Znf"/>
</dbReference>
<dbReference type="PANTHER" id="PTHR43358">
    <property type="entry name" value="ALPHA/BETA-HYDROLASE"/>
    <property type="match status" value="1"/>
</dbReference>
<gene>
    <name evidence="2" type="ORF">CK203_075274</name>
</gene>
<dbReference type="AlphaFoldDB" id="A0A438F664"/>
<reference evidence="2 3" key="1">
    <citation type="journal article" date="2018" name="PLoS Genet.">
        <title>Population sequencing reveals clonal diversity and ancestral inbreeding in the grapevine cultivar Chardonnay.</title>
        <authorList>
            <person name="Roach M.J."/>
            <person name="Johnson D.L."/>
            <person name="Bohlmann J."/>
            <person name="van Vuuren H.J."/>
            <person name="Jones S.J."/>
            <person name="Pretorius I.S."/>
            <person name="Schmidt S.A."/>
            <person name="Borneman A.R."/>
        </authorList>
    </citation>
    <scope>NUCLEOTIDE SEQUENCE [LARGE SCALE GENOMIC DNA]</scope>
    <source>
        <strain evidence="3">cv. Chardonnay</strain>
        <tissue evidence="2">Leaf</tissue>
    </source>
</reference>
<proteinExistence type="predicted"/>
<dbReference type="InterPro" id="IPR029058">
    <property type="entry name" value="AB_hydrolase_fold"/>
</dbReference>
<evidence type="ECO:0000259" key="1">
    <source>
        <dbReference type="Pfam" id="PF13966"/>
    </source>
</evidence>
<comment type="caution">
    <text evidence="2">The sequence shown here is derived from an EMBL/GenBank/DDBJ whole genome shotgun (WGS) entry which is preliminary data.</text>
</comment>
<protein>
    <recommendedName>
        <fullName evidence="1">Reverse transcriptase zinc-binding domain-containing protein</fullName>
    </recommendedName>
</protein>
<dbReference type="Pfam" id="PF13966">
    <property type="entry name" value="zf-RVT"/>
    <property type="match status" value="1"/>
</dbReference>
<feature type="domain" description="Reverse transcriptase zinc-binding" evidence="1">
    <location>
        <begin position="3"/>
        <end position="46"/>
    </location>
</feature>
<dbReference type="EMBL" id="QGNW01001114">
    <property type="protein sequence ID" value="RVW55507.1"/>
    <property type="molecule type" value="Genomic_DNA"/>
</dbReference>
<sequence length="185" mass="20730">MGGKVLTLDSLQRRGFQLPNRCFLCECEEESVNHILIYCTVVRALWDIVFGLVDVKWVSPGTVKEVLASWRGSCVGKKRKKIWDAIPLCIFWTVVNSRGDVLQCSHYVPIVSPDGKPLPCVIYCHGNRFHVDISELSTVQNMVLVAVEKRALSSSWFHQSTANCASNLTETELMHPFGPSCGTQF</sequence>
<name>A0A438F664_VITVI</name>
<dbReference type="Proteomes" id="UP000288805">
    <property type="component" value="Unassembled WGS sequence"/>
</dbReference>
<dbReference type="SUPFAM" id="SSF53474">
    <property type="entry name" value="alpha/beta-Hydrolases"/>
    <property type="match status" value="1"/>
</dbReference>
<evidence type="ECO:0000313" key="2">
    <source>
        <dbReference type="EMBL" id="RVW55507.1"/>
    </source>
</evidence>
<dbReference type="InterPro" id="IPR052920">
    <property type="entry name" value="DNA-binding_regulatory"/>
</dbReference>
<organism evidence="2 3">
    <name type="scientific">Vitis vinifera</name>
    <name type="common">Grape</name>
    <dbReference type="NCBI Taxonomy" id="29760"/>
    <lineage>
        <taxon>Eukaryota</taxon>
        <taxon>Viridiplantae</taxon>
        <taxon>Streptophyta</taxon>
        <taxon>Embryophyta</taxon>
        <taxon>Tracheophyta</taxon>
        <taxon>Spermatophyta</taxon>
        <taxon>Magnoliopsida</taxon>
        <taxon>eudicotyledons</taxon>
        <taxon>Gunneridae</taxon>
        <taxon>Pentapetalae</taxon>
        <taxon>rosids</taxon>
        <taxon>Vitales</taxon>
        <taxon>Vitaceae</taxon>
        <taxon>Viteae</taxon>
        <taxon>Vitis</taxon>
    </lineage>
</organism>
<accession>A0A438F664</accession>
<evidence type="ECO:0000313" key="3">
    <source>
        <dbReference type="Proteomes" id="UP000288805"/>
    </source>
</evidence>